<accession>A0A1M6QTP2</accession>
<dbReference type="EMBL" id="FQZK01000016">
    <property type="protein sequence ID" value="SHK23483.1"/>
    <property type="molecule type" value="Genomic_DNA"/>
</dbReference>
<dbReference type="Pfam" id="PF13707">
    <property type="entry name" value="RloB"/>
    <property type="match status" value="1"/>
</dbReference>
<dbReference type="STRING" id="758803.SAMN05421803_11618"/>
<evidence type="ECO:0000313" key="2">
    <source>
        <dbReference type="Proteomes" id="UP000184452"/>
    </source>
</evidence>
<sequence>MSGRGRRESRLDRRSRFREEREVHLVVCEGETEKGYFDSLHRHPGVRVHTVRTRKAKHPQREAVVATAARGMGQAYNRVWAVFDTDGADVRDLVVRARREGIEPVPSTPTFETWLILHLDDHRAPLLSGAKAEKRLKALLPRWTKGATDFADFAEGLDRARTRAEKLPEGCDPCTSVHLLIRAVLRAG</sequence>
<organism evidence="1 2">
    <name type="scientific">Nocardiopsis flavescens</name>
    <dbReference type="NCBI Taxonomy" id="758803"/>
    <lineage>
        <taxon>Bacteria</taxon>
        <taxon>Bacillati</taxon>
        <taxon>Actinomycetota</taxon>
        <taxon>Actinomycetes</taxon>
        <taxon>Streptosporangiales</taxon>
        <taxon>Nocardiopsidaceae</taxon>
        <taxon>Nocardiopsis</taxon>
    </lineage>
</organism>
<proteinExistence type="predicted"/>
<gene>
    <name evidence="1" type="ORF">SAMN05421803_11618</name>
</gene>
<dbReference type="Proteomes" id="UP000184452">
    <property type="component" value="Unassembled WGS sequence"/>
</dbReference>
<dbReference type="AlphaFoldDB" id="A0A1M6QTP2"/>
<reference evidence="1 2" key="1">
    <citation type="submission" date="2016-11" db="EMBL/GenBank/DDBJ databases">
        <authorList>
            <person name="Jaros S."/>
            <person name="Januszkiewicz K."/>
            <person name="Wedrychowicz H."/>
        </authorList>
    </citation>
    <scope>NUCLEOTIDE SEQUENCE [LARGE SCALE GENOMIC DNA]</scope>
    <source>
        <strain evidence="1 2">CGMCC 4.5723</strain>
    </source>
</reference>
<evidence type="ECO:0000313" key="1">
    <source>
        <dbReference type="EMBL" id="SHK23483.1"/>
    </source>
</evidence>
<protein>
    <submittedName>
        <fullName evidence="1">RloB-like protein</fullName>
    </submittedName>
</protein>
<keyword evidence="2" id="KW-1185">Reference proteome</keyword>
<dbReference type="InterPro" id="IPR025591">
    <property type="entry name" value="RloB"/>
</dbReference>
<name>A0A1M6QTP2_9ACTN</name>
<dbReference type="OrthoDB" id="9796523at2"/>
<dbReference type="RefSeq" id="WP_073381375.1">
    <property type="nucleotide sequence ID" value="NZ_FQZK01000016.1"/>
</dbReference>